<evidence type="ECO:0000259" key="1">
    <source>
        <dbReference type="Pfam" id="PF11845"/>
    </source>
</evidence>
<dbReference type="RefSeq" id="WP_147870410.1">
    <property type="nucleotide sequence ID" value="NZ_CP036264.1"/>
</dbReference>
<reference evidence="2 3" key="1">
    <citation type="submission" date="2019-02" db="EMBL/GenBank/DDBJ databases">
        <title>Planctomycetal bacteria perform biofilm scaping via a novel small molecule.</title>
        <authorList>
            <person name="Jeske O."/>
            <person name="Boedeker C."/>
            <person name="Wiegand S."/>
            <person name="Breitling P."/>
            <person name="Kallscheuer N."/>
            <person name="Jogler M."/>
            <person name="Rohde M."/>
            <person name="Petersen J."/>
            <person name="Medema M.H."/>
            <person name="Surup F."/>
            <person name="Jogler C."/>
        </authorList>
    </citation>
    <scope>NUCLEOTIDE SEQUENCE [LARGE SCALE GENOMIC DNA]</scope>
    <source>
        <strain evidence="2 3">Mal15</strain>
    </source>
</reference>
<dbReference type="AlphaFoldDB" id="A0A5B9MMQ4"/>
<gene>
    <name evidence="2" type="ORF">Mal15_53970</name>
</gene>
<dbReference type="Proteomes" id="UP000321353">
    <property type="component" value="Chromosome"/>
</dbReference>
<sequence length="189" mass="20680">MKNPTRLAFSLCILTISILVLVVDESPGRANEPAAVAHGQAAAPEVPPSTTVPEARARAVLLYESMHGALQVAHRDLFDEDDAHAIPSASLEDVFDALAEQYSVELKWLIVETDIVNVDHQADDEFEKAAVVALKAGKPRHEAVEPSRYRFAGPIRLASQCLKCHVKHRTSTEDRTAGLLISMPLRLDQ</sequence>
<dbReference type="Pfam" id="PF11845">
    <property type="entry name" value="Tll0287-like"/>
    <property type="match status" value="1"/>
</dbReference>
<feature type="domain" description="Tll0287-like" evidence="1">
    <location>
        <begin position="54"/>
        <end position="173"/>
    </location>
</feature>
<keyword evidence="3" id="KW-1185">Reference proteome</keyword>
<accession>A0A5B9MMQ4</accession>
<dbReference type="EMBL" id="CP036264">
    <property type="protein sequence ID" value="QEG01321.1"/>
    <property type="molecule type" value="Genomic_DNA"/>
</dbReference>
<name>A0A5B9MMQ4_9BACT</name>
<proteinExistence type="predicted"/>
<dbReference type="KEGG" id="smam:Mal15_53970"/>
<organism evidence="2 3">
    <name type="scientific">Stieleria maiorica</name>
    <dbReference type="NCBI Taxonomy" id="2795974"/>
    <lineage>
        <taxon>Bacteria</taxon>
        <taxon>Pseudomonadati</taxon>
        <taxon>Planctomycetota</taxon>
        <taxon>Planctomycetia</taxon>
        <taxon>Pirellulales</taxon>
        <taxon>Pirellulaceae</taxon>
        <taxon>Stieleria</taxon>
    </lineage>
</organism>
<dbReference type="InterPro" id="IPR021796">
    <property type="entry name" value="Tll0287-like_dom"/>
</dbReference>
<evidence type="ECO:0000313" key="3">
    <source>
        <dbReference type="Proteomes" id="UP000321353"/>
    </source>
</evidence>
<evidence type="ECO:0000313" key="2">
    <source>
        <dbReference type="EMBL" id="QEG01321.1"/>
    </source>
</evidence>
<protein>
    <recommendedName>
        <fullName evidence="1">Tll0287-like domain-containing protein</fullName>
    </recommendedName>
</protein>